<protein>
    <submittedName>
        <fullName evidence="3">Uncharacterized protein</fullName>
    </submittedName>
</protein>
<evidence type="ECO:0000313" key="4">
    <source>
        <dbReference type="Proteomes" id="UP001054837"/>
    </source>
</evidence>
<organism evidence="3 4">
    <name type="scientific">Caerostris darwini</name>
    <dbReference type="NCBI Taxonomy" id="1538125"/>
    <lineage>
        <taxon>Eukaryota</taxon>
        <taxon>Metazoa</taxon>
        <taxon>Ecdysozoa</taxon>
        <taxon>Arthropoda</taxon>
        <taxon>Chelicerata</taxon>
        <taxon>Arachnida</taxon>
        <taxon>Araneae</taxon>
        <taxon>Araneomorphae</taxon>
        <taxon>Entelegynae</taxon>
        <taxon>Araneoidea</taxon>
        <taxon>Araneidae</taxon>
        <taxon>Caerostris</taxon>
    </lineage>
</organism>
<keyword evidence="2" id="KW-0472">Membrane</keyword>
<evidence type="ECO:0000256" key="2">
    <source>
        <dbReference type="SAM" id="Phobius"/>
    </source>
</evidence>
<evidence type="ECO:0000256" key="1">
    <source>
        <dbReference type="SAM" id="MobiDB-lite"/>
    </source>
</evidence>
<reference evidence="3 4" key="1">
    <citation type="submission" date="2021-06" db="EMBL/GenBank/DDBJ databases">
        <title>Caerostris darwini draft genome.</title>
        <authorList>
            <person name="Kono N."/>
            <person name="Arakawa K."/>
        </authorList>
    </citation>
    <scope>NUCLEOTIDE SEQUENCE [LARGE SCALE GENOMIC DNA]</scope>
</reference>
<dbReference type="AlphaFoldDB" id="A0AAV4PYX4"/>
<name>A0AAV4PYX4_9ARAC</name>
<dbReference type="EMBL" id="BPLQ01003666">
    <property type="protein sequence ID" value="GIY02254.1"/>
    <property type="molecule type" value="Genomic_DNA"/>
</dbReference>
<sequence>MAVLDQELLKLCFPLTNSILFSPLILTNPILKITAGNGLQTLLYYFNYIIVSFLIFLKFFVQISSNSMLEIIGGYRFSTRGKFSNQSPPPFQKRKEQDIAVLFRFTPPQFPPPSHTPATQTPERNKDNPRTMRPFLPSY</sequence>
<keyword evidence="2" id="KW-1133">Transmembrane helix</keyword>
<keyword evidence="2" id="KW-0812">Transmembrane</keyword>
<keyword evidence="4" id="KW-1185">Reference proteome</keyword>
<feature type="transmembrane region" description="Helical" evidence="2">
    <location>
        <begin position="43"/>
        <end position="61"/>
    </location>
</feature>
<gene>
    <name evidence="3" type="ORF">CDAR_112481</name>
</gene>
<feature type="region of interest" description="Disordered" evidence="1">
    <location>
        <begin position="105"/>
        <end position="139"/>
    </location>
</feature>
<dbReference type="Proteomes" id="UP001054837">
    <property type="component" value="Unassembled WGS sequence"/>
</dbReference>
<comment type="caution">
    <text evidence="3">The sequence shown here is derived from an EMBL/GenBank/DDBJ whole genome shotgun (WGS) entry which is preliminary data.</text>
</comment>
<evidence type="ECO:0000313" key="3">
    <source>
        <dbReference type="EMBL" id="GIY02254.1"/>
    </source>
</evidence>
<accession>A0AAV4PYX4</accession>
<proteinExistence type="predicted"/>